<feature type="binding site" evidence="9">
    <location>
        <position position="181"/>
    </location>
    <ligand>
        <name>Zn(2+)</name>
        <dbReference type="ChEBI" id="CHEBI:29105"/>
    </ligand>
</feature>
<evidence type="ECO:0000256" key="7">
    <source>
        <dbReference type="ARBA" id="ARBA00057608"/>
    </source>
</evidence>
<dbReference type="FunFam" id="1.10.340.30:FF:000009">
    <property type="entry name" value="DNA-3-methyladenine glycosylase I"/>
    <property type="match status" value="1"/>
</dbReference>
<comment type="caution">
    <text evidence="10">The sequence shown here is derived from an EMBL/GenBank/DDBJ whole genome shotgun (WGS) entry which is preliminary data.</text>
</comment>
<dbReference type="InterPro" id="IPR011257">
    <property type="entry name" value="DNA_glycosylase"/>
</dbReference>
<dbReference type="RefSeq" id="WP_043612344.1">
    <property type="nucleotide sequence ID" value="NZ_JAHWXW010000001.1"/>
</dbReference>
<evidence type="ECO:0000256" key="9">
    <source>
        <dbReference type="PIRSR" id="PIRSR604597-1"/>
    </source>
</evidence>
<dbReference type="InterPro" id="IPR004597">
    <property type="entry name" value="Tag"/>
</dbReference>
<feature type="binding site" evidence="9">
    <location>
        <position position="20"/>
    </location>
    <ligand>
        <name>Zn(2+)</name>
        <dbReference type="ChEBI" id="CHEBI:29105"/>
    </ligand>
</feature>
<keyword evidence="4 9" id="KW-0862">Zinc</keyword>
<organism evidence="10 11">
    <name type="scientific">Chromobacterium violaceum</name>
    <dbReference type="NCBI Taxonomy" id="536"/>
    <lineage>
        <taxon>Bacteria</taxon>
        <taxon>Pseudomonadati</taxon>
        <taxon>Pseudomonadota</taxon>
        <taxon>Betaproteobacteria</taxon>
        <taxon>Neisseriales</taxon>
        <taxon>Chromobacteriaceae</taxon>
        <taxon>Chromobacterium</taxon>
    </lineage>
</organism>
<comment type="function">
    <text evidence="7">Hydrolysis of the deoxyribose N-glycosidic bond to excise 3-methyladenine from the damaged DNA polymer formed by alkylation lesions.</text>
</comment>
<dbReference type="AlphaFoldDB" id="A0A202B5Z3"/>
<keyword evidence="5" id="KW-0234">DNA repair</keyword>
<sequence length="189" mass="21485">MNEIRRCAWCGDDPLYVAYHDREWGRPERDDQKLFEMLVLEGAQAGLSWITILRKREGYRAAFHGFDPAKVAAMTDDDVERLMQDPGIVRNRLKIQSAIRNAKVFLRMQREHGSFADWLWAHVDGQPILRRRDDARVPASTELSDRISKALKKAGMNFVGSTVVYAYLQACGVVNDHLSGCFLHPDPGG</sequence>
<dbReference type="SUPFAM" id="SSF48150">
    <property type="entry name" value="DNA-glycosylase"/>
    <property type="match status" value="1"/>
</dbReference>
<accession>A0A202B5Z3</accession>
<protein>
    <recommendedName>
        <fullName evidence="8">DNA-3-methyladenine glycosylase I</fullName>
        <ecNumber evidence="8">3.2.2.20</ecNumber>
    </recommendedName>
</protein>
<dbReference type="Gene3D" id="1.10.340.30">
    <property type="entry name" value="Hypothetical protein, domain 2"/>
    <property type="match status" value="1"/>
</dbReference>
<evidence type="ECO:0000256" key="5">
    <source>
        <dbReference type="ARBA" id="ARBA00023204"/>
    </source>
</evidence>
<name>A0A202B5Z3_CHRVL</name>
<feature type="binding site" evidence="9">
    <location>
        <position position="177"/>
    </location>
    <ligand>
        <name>Zn(2+)</name>
        <dbReference type="ChEBI" id="CHEBI:29105"/>
    </ligand>
</feature>
<evidence type="ECO:0000313" key="11">
    <source>
        <dbReference type="Proteomes" id="UP000196342"/>
    </source>
</evidence>
<evidence type="ECO:0000256" key="2">
    <source>
        <dbReference type="ARBA" id="ARBA00022763"/>
    </source>
</evidence>
<dbReference type="GO" id="GO:0006284">
    <property type="term" value="P:base-excision repair"/>
    <property type="evidence" value="ECO:0007669"/>
    <property type="project" value="InterPro"/>
</dbReference>
<dbReference type="EMBL" id="NHOO01000014">
    <property type="protein sequence ID" value="OVE46993.1"/>
    <property type="molecule type" value="Genomic_DNA"/>
</dbReference>
<dbReference type="PANTHER" id="PTHR30037:SF4">
    <property type="entry name" value="DNA-3-METHYLADENINE GLYCOSYLASE I"/>
    <property type="match status" value="1"/>
</dbReference>
<feature type="binding site" evidence="9">
    <location>
        <position position="7"/>
    </location>
    <ligand>
        <name>Zn(2+)</name>
        <dbReference type="ChEBI" id="CHEBI:29105"/>
    </ligand>
</feature>
<evidence type="ECO:0000313" key="10">
    <source>
        <dbReference type="EMBL" id="OVE46993.1"/>
    </source>
</evidence>
<dbReference type="InterPro" id="IPR052891">
    <property type="entry name" value="DNA-3mA_glycosylase"/>
</dbReference>
<keyword evidence="3" id="KW-0378">Hydrolase</keyword>
<keyword evidence="1 9" id="KW-0479">Metal-binding</keyword>
<gene>
    <name evidence="10" type="ORF">CBW21_16465</name>
</gene>
<comment type="catalytic activity">
    <reaction evidence="6">
        <text>Hydrolysis of alkylated DNA, releasing 3-methyladenine.</text>
        <dbReference type="EC" id="3.2.2.20"/>
    </reaction>
</comment>
<dbReference type="Pfam" id="PF03352">
    <property type="entry name" value="Adenine_glyco"/>
    <property type="match status" value="1"/>
</dbReference>
<dbReference type="GO" id="GO:0008725">
    <property type="term" value="F:DNA-3-methyladenine glycosylase activity"/>
    <property type="evidence" value="ECO:0007669"/>
    <property type="project" value="UniProtKB-EC"/>
</dbReference>
<dbReference type="Proteomes" id="UP000196342">
    <property type="component" value="Unassembled WGS sequence"/>
</dbReference>
<dbReference type="EC" id="3.2.2.20" evidence="8"/>
<dbReference type="PANTHER" id="PTHR30037">
    <property type="entry name" value="DNA-3-METHYLADENINE GLYCOSYLASE 1"/>
    <property type="match status" value="1"/>
</dbReference>
<evidence type="ECO:0000256" key="3">
    <source>
        <dbReference type="ARBA" id="ARBA00022801"/>
    </source>
</evidence>
<dbReference type="GO" id="GO:0046872">
    <property type="term" value="F:metal ion binding"/>
    <property type="evidence" value="ECO:0007669"/>
    <property type="project" value="UniProtKB-KW"/>
</dbReference>
<evidence type="ECO:0000256" key="4">
    <source>
        <dbReference type="ARBA" id="ARBA00022833"/>
    </source>
</evidence>
<keyword evidence="2" id="KW-0227">DNA damage</keyword>
<evidence type="ECO:0000256" key="6">
    <source>
        <dbReference type="ARBA" id="ARBA00052558"/>
    </source>
</evidence>
<reference evidence="10 11" key="1">
    <citation type="submission" date="2017-05" db="EMBL/GenBank/DDBJ databases">
        <title>Chromobacterium violaceum GHPS1 isolated from Hydrocarbon polluted soil in French Guiana display an awesome secondary metabolite arsenal and a battery of drug and heavy-metal-resistance and detoxification of xenobiotics proteins.</title>
        <authorList>
            <person name="Belbahri L."/>
        </authorList>
    </citation>
    <scope>NUCLEOTIDE SEQUENCE [LARGE SCALE GENOMIC DNA]</scope>
    <source>
        <strain evidence="10 11">GHPS1</strain>
    </source>
</reference>
<dbReference type="InterPro" id="IPR005019">
    <property type="entry name" value="Adenine_glyco"/>
</dbReference>
<evidence type="ECO:0000256" key="8">
    <source>
        <dbReference type="ARBA" id="ARBA00066766"/>
    </source>
</evidence>
<keyword evidence="11" id="KW-1185">Reference proteome</keyword>
<dbReference type="NCBIfam" id="TIGR00624">
    <property type="entry name" value="tag"/>
    <property type="match status" value="1"/>
</dbReference>
<evidence type="ECO:0000256" key="1">
    <source>
        <dbReference type="ARBA" id="ARBA00022723"/>
    </source>
</evidence>
<proteinExistence type="predicted"/>